<accession>A0A081RK04</accession>
<dbReference type="RefSeq" id="WP_013846885.1">
    <property type="nucleotide sequence ID" value="NZ_JFHR01000001.1"/>
</dbReference>
<proteinExistence type="predicted"/>
<sequence>MAERINARVTLHVEVFDAKELWQHAYGTYEEQNGTADQGDFEEMYGTEDDPDIGECIRMIFDPGESPPCLQIEDSSVEVTLVLLENRYPLFIADRGEPGIISAEPKGAHHPEYGDALDMIEPDTERVFARSQECLDHHSNPAQWIESVRARMMKRL</sequence>
<organism evidence="1 2">
    <name type="scientific">Sphingobium chlorophenolicum</name>
    <dbReference type="NCBI Taxonomy" id="46429"/>
    <lineage>
        <taxon>Bacteria</taxon>
        <taxon>Pseudomonadati</taxon>
        <taxon>Pseudomonadota</taxon>
        <taxon>Alphaproteobacteria</taxon>
        <taxon>Sphingomonadales</taxon>
        <taxon>Sphingomonadaceae</taxon>
        <taxon>Sphingobium</taxon>
    </lineage>
</organism>
<gene>
    <name evidence="1" type="ORF">BV95_00166</name>
</gene>
<dbReference type="OrthoDB" id="7450486at2"/>
<name>A0A081RK04_SPHCR</name>
<evidence type="ECO:0000313" key="1">
    <source>
        <dbReference type="EMBL" id="KEQ55527.1"/>
    </source>
</evidence>
<dbReference type="PATRIC" id="fig|46429.4.peg.166"/>
<dbReference type="AlphaFoldDB" id="A0A081RK04"/>
<reference evidence="1 2" key="1">
    <citation type="submission" date="2014-02" db="EMBL/GenBank/DDBJ databases">
        <title>Whole genome sequence of Sphingobium chlorophenolicum NBRC 16172.</title>
        <authorList>
            <person name="Gan H.M."/>
            <person name="Gan H.Y."/>
            <person name="Chew T.H."/>
            <person name="Savka M.A."/>
        </authorList>
    </citation>
    <scope>NUCLEOTIDE SEQUENCE [LARGE SCALE GENOMIC DNA]</scope>
    <source>
        <strain evidence="1 2">NBRC 16172</strain>
    </source>
</reference>
<comment type="caution">
    <text evidence="1">The sequence shown here is derived from an EMBL/GenBank/DDBJ whole genome shotgun (WGS) entry which is preliminary data.</text>
</comment>
<dbReference type="EMBL" id="JFHR01000001">
    <property type="protein sequence ID" value="KEQ55527.1"/>
    <property type="molecule type" value="Genomic_DNA"/>
</dbReference>
<dbReference type="Proteomes" id="UP000028411">
    <property type="component" value="Unassembled WGS sequence"/>
</dbReference>
<dbReference type="eggNOG" id="ENOG502ZKR9">
    <property type="taxonomic scope" value="Bacteria"/>
</dbReference>
<protein>
    <submittedName>
        <fullName evidence="1">Uncharacterized protein</fullName>
    </submittedName>
</protein>
<evidence type="ECO:0000313" key="2">
    <source>
        <dbReference type="Proteomes" id="UP000028411"/>
    </source>
</evidence>